<dbReference type="EMBL" id="JAABOA010002749">
    <property type="protein sequence ID" value="KAF9579445.1"/>
    <property type="molecule type" value="Genomic_DNA"/>
</dbReference>
<proteinExistence type="predicted"/>
<evidence type="ECO:0000313" key="2">
    <source>
        <dbReference type="EMBL" id="KAF9579445.1"/>
    </source>
</evidence>
<reference evidence="2" key="1">
    <citation type="journal article" date="2020" name="Fungal Divers.">
        <title>Resolving the Mortierellaceae phylogeny through synthesis of multi-gene phylogenetics and phylogenomics.</title>
        <authorList>
            <person name="Vandepol N."/>
            <person name="Liber J."/>
            <person name="Desiro A."/>
            <person name="Na H."/>
            <person name="Kennedy M."/>
            <person name="Barry K."/>
            <person name="Grigoriev I.V."/>
            <person name="Miller A.N."/>
            <person name="O'Donnell K."/>
            <person name="Stajich J.E."/>
            <person name="Bonito G."/>
        </authorList>
    </citation>
    <scope>NUCLEOTIDE SEQUENCE</scope>
    <source>
        <strain evidence="2">KOD1015</strain>
    </source>
</reference>
<name>A0A9P6KC87_9FUNG</name>
<feature type="region of interest" description="Disordered" evidence="1">
    <location>
        <begin position="214"/>
        <end position="319"/>
    </location>
</feature>
<feature type="compositionally biased region" description="Polar residues" evidence="1">
    <location>
        <begin position="295"/>
        <end position="306"/>
    </location>
</feature>
<feature type="non-terminal residue" evidence="2">
    <location>
        <position position="1"/>
    </location>
</feature>
<comment type="caution">
    <text evidence="2">The sequence shown here is derived from an EMBL/GenBank/DDBJ whole genome shotgun (WGS) entry which is preliminary data.</text>
</comment>
<feature type="compositionally biased region" description="Acidic residues" evidence="1">
    <location>
        <begin position="264"/>
        <end position="277"/>
    </location>
</feature>
<dbReference type="Proteomes" id="UP000780801">
    <property type="component" value="Unassembled WGS sequence"/>
</dbReference>
<dbReference type="OrthoDB" id="206005at2759"/>
<gene>
    <name evidence="2" type="ORF">BGW38_004286</name>
</gene>
<evidence type="ECO:0000256" key="1">
    <source>
        <dbReference type="SAM" id="MobiDB-lite"/>
    </source>
</evidence>
<keyword evidence="3" id="KW-1185">Reference proteome</keyword>
<sequence length="319" mass="35235">MLLGMPPAWLGSNVVIPTYTLSFILIHYTPLYEILLQNVPPTVLDSFLILADGSLRALSISKNGVEGSRMRFAADSHPNGNGITSEPWFAMLFLGTIAGCGGGLWADLLKLKTHHWTLSTPSFFHTPTWDMKAAFLSAFFYATSTSPQFYGLLKRSPSFGWGSGDEKWVPVGSGLLEPQDAKAMTMLLHCTLMLGQRVDLNLFRLASSVTASLKGGNESLSSSPVAAESTRKSKRSPKAVKSDEEDSHAEVEPVRRRRSRKVEEEVEEEEQEEEEEVASEKKGKRKTGGRKAASTLAQDLTPTRNSTRVRKPTRQDIYE</sequence>
<protein>
    <submittedName>
        <fullName evidence="2">Uncharacterized protein</fullName>
    </submittedName>
</protein>
<accession>A0A9P6KC87</accession>
<evidence type="ECO:0000313" key="3">
    <source>
        <dbReference type="Proteomes" id="UP000780801"/>
    </source>
</evidence>
<dbReference type="AlphaFoldDB" id="A0A9P6KC87"/>
<organism evidence="2 3">
    <name type="scientific">Lunasporangiospora selenospora</name>
    <dbReference type="NCBI Taxonomy" id="979761"/>
    <lineage>
        <taxon>Eukaryota</taxon>
        <taxon>Fungi</taxon>
        <taxon>Fungi incertae sedis</taxon>
        <taxon>Mucoromycota</taxon>
        <taxon>Mortierellomycotina</taxon>
        <taxon>Mortierellomycetes</taxon>
        <taxon>Mortierellales</taxon>
        <taxon>Mortierellaceae</taxon>
        <taxon>Lunasporangiospora</taxon>
    </lineage>
</organism>